<evidence type="ECO:0000259" key="5">
    <source>
        <dbReference type="PROSITE" id="PS50072"/>
    </source>
</evidence>
<evidence type="ECO:0000256" key="4">
    <source>
        <dbReference type="SAM" id="SignalP"/>
    </source>
</evidence>
<accession>A0A7W6JG51</accession>
<keyword evidence="4" id="KW-0732">Signal</keyword>
<dbReference type="RefSeq" id="WP_183204580.1">
    <property type="nucleotide sequence ID" value="NZ_BAAAER010000009.1"/>
</dbReference>
<dbReference type="GO" id="GO:0003755">
    <property type="term" value="F:peptidyl-prolyl cis-trans isomerase activity"/>
    <property type="evidence" value="ECO:0007669"/>
    <property type="project" value="UniProtKB-KW"/>
</dbReference>
<dbReference type="AlphaFoldDB" id="A0A7W6JG51"/>
<keyword evidence="7" id="KW-1185">Reference proteome</keyword>
<evidence type="ECO:0000256" key="3">
    <source>
        <dbReference type="ARBA" id="ARBA00023235"/>
    </source>
</evidence>
<dbReference type="InterPro" id="IPR002130">
    <property type="entry name" value="Cyclophilin-type_PPIase_dom"/>
</dbReference>
<comment type="caution">
    <text evidence="6">The sequence shown here is derived from an EMBL/GenBank/DDBJ whole genome shotgun (WGS) entry which is preliminary data.</text>
</comment>
<sequence length="286" mass="30050">MRFKFTFAAAVSAALLASAVPVMAQTAAPAAAEWRTIAPENLLVIQTAKGRILVELEPRIAPLAVERVSTLANRGFYDGHAFHRVIEGFMAQTGDPLGTGLGGSELPDVAGEFGFRRGRADGYVSLSSTPGGQLGIMGSMPVQTQPDAQMMVTSDFKAAAVGLFCQGVAGMARSNDPNSANSQFFLMMGPRASLNGQYTAFGRVVDGLNVVESLKVGSESEDGKVTNPDTMTRTRTAAALPEGQRPVVRVMNTNAPAFAALIETTRTARGAQFNVCDVQPPVQVVG</sequence>
<proteinExistence type="predicted"/>
<dbReference type="PANTHER" id="PTHR45625:SF4">
    <property type="entry name" value="PEPTIDYLPROLYL ISOMERASE DOMAIN AND WD REPEAT-CONTAINING PROTEIN 1"/>
    <property type="match status" value="1"/>
</dbReference>
<organism evidence="6 7">
    <name type="scientific">Brevundimonas lenta</name>
    <dbReference type="NCBI Taxonomy" id="424796"/>
    <lineage>
        <taxon>Bacteria</taxon>
        <taxon>Pseudomonadati</taxon>
        <taxon>Pseudomonadota</taxon>
        <taxon>Alphaproteobacteria</taxon>
        <taxon>Caulobacterales</taxon>
        <taxon>Caulobacteraceae</taxon>
        <taxon>Brevundimonas</taxon>
    </lineage>
</organism>
<gene>
    <name evidence="6" type="ORF">GGR12_002357</name>
</gene>
<reference evidence="6 7" key="1">
    <citation type="submission" date="2020-08" db="EMBL/GenBank/DDBJ databases">
        <title>Genomic Encyclopedia of Type Strains, Phase IV (KMG-IV): sequencing the most valuable type-strain genomes for metagenomic binning, comparative biology and taxonomic classification.</title>
        <authorList>
            <person name="Goeker M."/>
        </authorList>
    </citation>
    <scope>NUCLEOTIDE SEQUENCE [LARGE SCALE GENOMIC DNA]</scope>
    <source>
        <strain evidence="6 7">DSM 23960</strain>
    </source>
</reference>
<protein>
    <recommendedName>
        <fullName evidence="1">peptidylprolyl isomerase</fullName>
        <ecNumber evidence="1">5.2.1.8</ecNumber>
    </recommendedName>
</protein>
<keyword evidence="3 6" id="KW-0413">Isomerase</keyword>
<evidence type="ECO:0000313" key="7">
    <source>
        <dbReference type="Proteomes" id="UP000529946"/>
    </source>
</evidence>
<dbReference type="Gene3D" id="2.40.100.10">
    <property type="entry name" value="Cyclophilin-like"/>
    <property type="match status" value="1"/>
</dbReference>
<dbReference type="Pfam" id="PF00160">
    <property type="entry name" value="Pro_isomerase"/>
    <property type="match status" value="1"/>
</dbReference>
<dbReference type="Proteomes" id="UP000529946">
    <property type="component" value="Unassembled WGS sequence"/>
</dbReference>
<dbReference type="InterPro" id="IPR029000">
    <property type="entry name" value="Cyclophilin-like_dom_sf"/>
</dbReference>
<evidence type="ECO:0000256" key="1">
    <source>
        <dbReference type="ARBA" id="ARBA00013194"/>
    </source>
</evidence>
<feature type="chain" id="PRO_5031222874" description="peptidylprolyl isomerase" evidence="4">
    <location>
        <begin position="25"/>
        <end position="286"/>
    </location>
</feature>
<dbReference type="EC" id="5.2.1.8" evidence="1"/>
<evidence type="ECO:0000313" key="6">
    <source>
        <dbReference type="EMBL" id="MBB4083491.1"/>
    </source>
</evidence>
<feature type="signal peptide" evidence="4">
    <location>
        <begin position="1"/>
        <end position="24"/>
    </location>
</feature>
<dbReference type="InterPro" id="IPR044666">
    <property type="entry name" value="Cyclophilin_A-like"/>
</dbReference>
<feature type="domain" description="PPIase cyclophilin-type" evidence="5">
    <location>
        <begin position="50"/>
        <end position="257"/>
    </location>
</feature>
<evidence type="ECO:0000256" key="2">
    <source>
        <dbReference type="ARBA" id="ARBA00023110"/>
    </source>
</evidence>
<name>A0A7W6JG51_9CAUL</name>
<dbReference type="CDD" id="cd00317">
    <property type="entry name" value="cyclophilin"/>
    <property type="match status" value="1"/>
</dbReference>
<dbReference type="PANTHER" id="PTHR45625">
    <property type="entry name" value="PEPTIDYL-PROLYL CIS-TRANS ISOMERASE-RELATED"/>
    <property type="match status" value="1"/>
</dbReference>
<dbReference type="PROSITE" id="PS50072">
    <property type="entry name" value="CSA_PPIASE_2"/>
    <property type="match status" value="1"/>
</dbReference>
<keyword evidence="2" id="KW-0697">Rotamase</keyword>
<dbReference type="EMBL" id="JACIDM010000002">
    <property type="protein sequence ID" value="MBB4083491.1"/>
    <property type="molecule type" value="Genomic_DNA"/>
</dbReference>
<dbReference type="SUPFAM" id="SSF50891">
    <property type="entry name" value="Cyclophilin-like"/>
    <property type="match status" value="1"/>
</dbReference>